<protein>
    <submittedName>
        <fullName evidence="3">PH domain-containing protein</fullName>
    </submittedName>
</protein>
<accession>A0A914EAM4</accession>
<evidence type="ECO:0000259" key="1">
    <source>
        <dbReference type="PROSITE" id="PS50003"/>
    </source>
</evidence>
<reference evidence="3" key="1">
    <citation type="submission" date="2022-11" db="UniProtKB">
        <authorList>
            <consortium name="WormBaseParasite"/>
        </authorList>
    </citation>
    <scope>IDENTIFICATION</scope>
</reference>
<dbReference type="WBParaSite" id="ACRNAN_scaffold6828.g26261.t1">
    <property type="protein sequence ID" value="ACRNAN_scaffold6828.g26261.t1"/>
    <property type="gene ID" value="ACRNAN_scaffold6828.g26261"/>
</dbReference>
<name>A0A914EAM4_9BILA</name>
<feature type="domain" description="PH" evidence="1">
    <location>
        <begin position="1"/>
        <end position="117"/>
    </location>
</feature>
<dbReference type="Gene3D" id="2.30.29.30">
    <property type="entry name" value="Pleckstrin-homology domain (PH domain)/Phosphotyrosine-binding domain (PTB)"/>
    <property type="match status" value="1"/>
</dbReference>
<dbReference type="PANTHER" id="PTHR14336:SF8">
    <property type="entry name" value="PROTEIN OPY1"/>
    <property type="match status" value="1"/>
</dbReference>
<evidence type="ECO:0000313" key="3">
    <source>
        <dbReference type="WBParaSite" id="ACRNAN_scaffold6828.g26261.t1"/>
    </source>
</evidence>
<sequence length="144" mass="16653">MTKGIGSSLSDLASWRYKGWKRRWFVLNDKCLYYFELTPEKEPRGIIPLETIKVRIVEDKSKQHTFELYSSSTDVIKACKTDSDGRLVEGRHAVYRLAASNSDEMHSWINAIQRSINKDPFFDMLQLRRKRMSTAPSDSSSSRG</sequence>
<organism evidence="2 3">
    <name type="scientific">Acrobeloides nanus</name>
    <dbReference type="NCBI Taxonomy" id="290746"/>
    <lineage>
        <taxon>Eukaryota</taxon>
        <taxon>Metazoa</taxon>
        <taxon>Ecdysozoa</taxon>
        <taxon>Nematoda</taxon>
        <taxon>Chromadorea</taxon>
        <taxon>Rhabditida</taxon>
        <taxon>Tylenchina</taxon>
        <taxon>Cephalobomorpha</taxon>
        <taxon>Cephaloboidea</taxon>
        <taxon>Cephalobidae</taxon>
        <taxon>Acrobeloides</taxon>
    </lineage>
</organism>
<proteinExistence type="predicted"/>
<evidence type="ECO:0000313" key="2">
    <source>
        <dbReference type="Proteomes" id="UP000887540"/>
    </source>
</evidence>
<dbReference type="AlphaFoldDB" id="A0A914EAM4"/>
<dbReference type="PROSITE" id="PS50003">
    <property type="entry name" value="PH_DOMAIN"/>
    <property type="match status" value="1"/>
</dbReference>
<dbReference type="SMART" id="SM00233">
    <property type="entry name" value="PH"/>
    <property type="match status" value="1"/>
</dbReference>
<dbReference type="PANTHER" id="PTHR14336">
    <property type="entry name" value="TANDEM PH DOMAIN CONTAINING PROTEIN"/>
    <property type="match status" value="1"/>
</dbReference>
<keyword evidence="2" id="KW-1185">Reference proteome</keyword>
<dbReference type="InterPro" id="IPR051707">
    <property type="entry name" value="PI-Interact_SigTrans_Reg"/>
</dbReference>
<dbReference type="InterPro" id="IPR011993">
    <property type="entry name" value="PH-like_dom_sf"/>
</dbReference>
<dbReference type="SUPFAM" id="SSF50729">
    <property type="entry name" value="PH domain-like"/>
    <property type="match status" value="1"/>
</dbReference>
<dbReference type="Proteomes" id="UP000887540">
    <property type="component" value="Unplaced"/>
</dbReference>
<dbReference type="Pfam" id="PF00169">
    <property type="entry name" value="PH"/>
    <property type="match status" value="1"/>
</dbReference>
<dbReference type="InterPro" id="IPR001849">
    <property type="entry name" value="PH_domain"/>
</dbReference>